<name>A0A1S1U6V8_9BURK</name>
<dbReference type="InterPro" id="IPR037883">
    <property type="entry name" value="Knr4/Smi1-like_sf"/>
</dbReference>
<organism evidence="2 3">
    <name type="scientific">Janthinobacterium lividum</name>
    <dbReference type="NCBI Taxonomy" id="29581"/>
    <lineage>
        <taxon>Bacteria</taxon>
        <taxon>Pseudomonadati</taxon>
        <taxon>Pseudomonadota</taxon>
        <taxon>Betaproteobacteria</taxon>
        <taxon>Burkholderiales</taxon>
        <taxon>Oxalobacteraceae</taxon>
        <taxon>Janthinobacterium</taxon>
    </lineage>
</organism>
<dbReference type="EMBL" id="LFKP01000010">
    <property type="protein sequence ID" value="OHV95351.1"/>
    <property type="molecule type" value="Genomic_DNA"/>
</dbReference>
<dbReference type="Gene3D" id="3.40.1580.10">
    <property type="entry name" value="SMI1/KNR4-like"/>
    <property type="match status" value="1"/>
</dbReference>
<sequence length="141" mass="15258">MSKNKSIGTSQAAIAAAEQALGRTLPASYVQWLLVNNGRALGALSVFPVYDEANARKTWESIARHYRTSWQEWQENVDGGNDANTLLPFAQFGTGDYYCFDYAQTGPSGEPVVVLWSHETGATSTVAPDFAAFLVLPGRPG</sequence>
<gene>
    <name evidence="2" type="ORF">AKG95_19440</name>
</gene>
<dbReference type="AlphaFoldDB" id="A0A1S1U6V8"/>
<evidence type="ECO:0000313" key="3">
    <source>
        <dbReference type="Proteomes" id="UP000179840"/>
    </source>
</evidence>
<dbReference type="RefSeq" id="WP_071078567.1">
    <property type="nucleotide sequence ID" value="NZ_LFKP01000010.1"/>
</dbReference>
<protein>
    <recommendedName>
        <fullName evidence="1">Knr4/Smi1-like domain-containing protein</fullName>
    </recommendedName>
</protein>
<reference evidence="2 3" key="1">
    <citation type="submission" date="2015-06" db="EMBL/GenBank/DDBJ databases">
        <title>Draft genome sequencing of a biphenyl-degrading bacterium, Janthinobacterium lividum MEG1.</title>
        <authorList>
            <person name="Shimodaira J."/>
            <person name="Hatta T."/>
        </authorList>
    </citation>
    <scope>NUCLEOTIDE SEQUENCE [LARGE SCALE GENOMIC DNA]</scope>
    <source>
        <strain evidence="2 3">MEG1</strain>
    </source>
</reference>
<dbReference type="Pfam" id="PF09346">
    <property type="entry name" value="SMI1_KNR4"/>
    <property type="match status" value="1"/>
</dbReference>
<dbReference type="InterPro" id="IPR018958">
    <property type="entry name" value="Knr4/Smi1-like_dom"/>
</dbReference>
<dbReference type="Proteomes" id="UP000179840">
    <property type="component" value="Unassembled WGS sequence"/>
</dbReference>
<proteinExistence type="predicted"/>
<dbReference type="SUPFAM" id="SSF160631">
    <property type="entry name" value="SMI1/KNR4-like"/>
    <property type="match status" value="1"/>
</dbReference>
<evidence type="ECO:0000313" key="2">
    <source>
        <dbReference type="EMBL" id="OHV95351.1"/>
    </source>
</evidence>
<evidence type="ECO:0000259" key="1">
    <source>
        <dbReference type="SMART" id="SM00860"/>
    </source>
</evidence>
<dbReference type="SMART" id="SM00860">
    <property type="entry name" value="SMI1_KNR4"/>
    <property type="match status" value="1"/>
</dbReference>
<comment type="caution">
    <text evidence="2">The sequence shown here is derived from an EMBL/GenBank/DDBJ whole genome shotgun (WGS) entry which is preliminary data.</text>
</comment>
<feature type="domain" description="Knr4/Smi1-like" evidence="1">
    <location>
        <begin position="8"/>
        <end position="136"/>
    </location>
</feature>
<accession>A0A1S1U6V8</accession>